<reference evidence="1" key="1">
    <citation type="submission" date="2021-08" db="EMBL/GenBank/DDBJ databases">
        <authorList>
            <person name="Misof B."/>
            <person name="Oliver O."/>
            <person name="Podsiadlowski L."/>
            <person name="Donath A."/>
            <person name="Peters R."/>
            <person name="Mayer C."/>
            <person name="Rust J."/>
            <person name="Gunkel S."/>
            <person name="Lesny P."/>
            <person name="Martin S."/>
            <person name="Oeyen J.P."/>
            <person name="Petersen M."/>
            <person name="Panagiotis P."/>
            <person name="Wilbrandt J."/>
            <person name="Tanja T."/>
        </authorList>
    </citation>
    <scope>NUCLEOTIDE SEQUENCE</scope>
    <source>
        <strain evidence="1">GBR_01_08_01A</strain>
        <tissue evidence="1">Thorax + abdomen</tissue>
    </source>
</reference>
<dbReference type="EMBL" id="JAIFRP010004454">
    <property type="protein sequence ID" value="KAK2575314.1"/>
    <property type="molecule type" value="Genomic_DNA"/>
</dbReference>
<organism evidence="1 2">
    <name type="scientific">Odynerus spinipes</name>
    <dbReference type="NCBI Taxonomy" id="1348599"/>
    <lineage>
        <taxon>Eukaryota</taxon>
        <taxon>Metazoa</taxon>
        <taxon>Ecdysozoa</taxon>
        <taxon>Arthropoda</taxon>
        <taxon>Hexapoda</taxon>
        <taxon>Insecta</taxon>
        <taxon>Pterygota</taxon>
        <taxon>Neoptera</taxon>
        <taxon>Endopterygota</taxon>
        <taxon>Hymenoptera</taxon>
        <taxon>Apocrita</taxon>
        <taxon>Aculeata</taxon>
        <taxon>Vespoidea</taxon>
        <taxon>Vespidae</taxon>
        <taxon>Eumeninae</taxon>
        <taxon>Odynerus</taxon>
    </lineage>
</organism>
<proteinExistence type="predicted"/>
<evidence type="ECO:0000313" key="2">
    <source>
        <dbReference type="Proteomes" id="UP001258017"/>
    </source>
</evidence>
<keyword evidence="2" id="KW-1185">Reference proteome</keyword>
<reference evidence="1" key="2">
    <citation type="journal article" date="2023" name="Commun. Biol.">
        <title>Intrasexual cuticular hydrocarbon dimorphism in a wasp sheds light on hydrocarbon biosynthesis genes in Hymenoptera.</title>
        <authorList>
            <person name="Moris V.C."/>
            <person name="Podsiadlowski L."/>
            <person name="Martin S."/>
            <person name="Oeyen J.P."/>
            <person name="Donath A."/>
            <person name="Petersen M."/>
            <person name="Wilbrandt J."/>
            <person name="Misof B."/>
            <person name="Liedtke D."/>
            <person name="Thamm M."/>
            <person name="Scheiner R."/>
            <person name="Schmitt T."/>
            <person name="Niehuis O."/>
        </authorList>
    </citation>
    <scope>NUCLEOTIDE SEQUENCE</scope>
    <source>
        <strain evidence="1">GBR_01_08_01A</strain>
    </source>
</reference>
<protein>
    <submittedName>
        <fullName evidence="1">Uncharacterized protein</fullName>
    </submittedName>
</protein>
<dbReference type="Proteomes" id="UP001258017">
    <property type="component" value="Unassembled WGS sequence"/>
</dbReference>
<name>A0AAD9VI20_9HYME</name>
<dbReference type="AlphaFoldDB" id="A0AAD9VI20"/>
<sequence length="123" mass="13276">MVANARTDTCSIQSNLCWNCSNNSCFIRSPVLVSGFDDHKVVRKVLTIGMTLLPVRYDSPDIIFVAFSNGFKSATNSLTVCSSDAVNISGAVGHCKSIELTRSDSSINLASMSCVEFQRVSTD</sequence>
<gene>
    <name evidence="1" type="ORF">KPH14_008162</name>
</gene>
<evidence type="ECO:0000313" key="1">
    <source>
        <dbReference type="EMBL" id="KAK2575314.1"/>
    </source>
</evidence>
<comment type="caution">
    <text evidence="1">The sequence shown here is derived from an EMBL/GenBank/DDBJ whole genome shotgun (WGS) entry which is preliminary data.</text>
</comment>
<accession>A0AAD9VI20</accession>